<protein>
    <submittedName>
        <fullName evidence="3">Uncharacterized protein</fullName>
    </submittedName>
</protein>
<evidence type="ECO:0000256" key="1">
    <source>
        <dbReference type="SAM" id="MobiDB-lite"/>
    </source>
</evidence>
<reference evidence="4" key="1">
    <citation type="journal article" date="2023" name="Commun. Biol.">
        <title>Genome analysis of Parmales, the sister group of diatoms, reveals the evolutionary specialization of diatoms from phago-mixotrophs to photoautotrophs.</title>
        <authorList>
            <person name="Ban H."/>
            <person name="Sato S."/>
            <person name="Yoshikawa S."/>
            <person name="Yamada K."/>
            <person name="Nakamura Y."/>
            <person name="Ichinomiya M."/>
            <person name="Sato N."/>
            <person name="Blanc-Mathieu R."/>
            <person name="Endo H."/>
            <person name="Kuwata A."/>
            <person name="Ogata H."/>
        </authorList>
    </citation>
    <scope>NUCLEOTIDE SEQUENCE [LARGE SCALE GENOMIC DNA]</scope>
</reference>
<keyword evidence="2" id="KW-0472">Membrane</keyword>
<organism evidence="3 4">
    <name type="scientific">Triparma laevis f. inornata</name>
    <dbReference type="NCBI Taxonomy" id="1714386"/>
    <lineage>
        <taxon>Eukaryota</taxon>
        <taxon>Sar</taxon>
        <taxon>Stramenopiles</taxon>
        <taxon>Ochrophyta</taxon>
        <taxon>Bolidophyceae</taxon>
        <taxon>Parmales</taxon>
        <taxon>Triparmaceae</taxon>
        <taxon>Triparma</taxon>
    </lineage>
</organism>
<comment type="caution">
    <text evidence="3">The sequence shown here is derived from an EMBL/GenBank/DDBJ whole genome shotgun (WGS) entry which is preliminary data.</text>
</comment>
<proteinExistence type="predicted"/>
<feature type="region of interest" description="Disordered" evidence="1">
    <location>
        <begin position="363"/>
        <end position="439"/>
    </location>
</feature>
<sequence length="439" mass="50758">MAGSVFGLGAQLDVEYTTWCFMGIIAFTIMFELFDEHLYAKLDGSIYLEMMQKVYKELTILGFISFGVFMAINTNSVGHGAALVAFEFAHIVVFFSAMFFILQSIMMMFLSKRLKMKIDHICSAPIPELLNQYHSRGMREYTSTFHKRPYKHIDLRNQMEMKLLQHFFIEQYALEGFDFASYLHACYDKSFLEVCEVSLGAVRNAELKLLNIAGCDTTFQYEDRLEIIQDGISRKEQAVLDATKDNVEAVKALKIKEAEQRSHLRERSIRIRDMEEMEYEAKMAEPGILSSITSKASVRIKEIKEDMVDRVDEVLHRHSQAPPPVLISPSNRRRTSLAADDFYTGLQNRDVLAELEMKREQQFIQEEDYIGEVEGKGADDDEDDDDPEWANINEEGELKRLREEKRKAKKLKKEQEEKEKKKKEKKEKEGVASTLPQGK</sequence>
<evidence type="ECO:0000313" key="3">
    <source>
        <dbReference type="EMBL" id="GMH78978.1"/>
    </source>
</evidence>
<dbReference type="AlphaFoldDB" id="A0A9W7EHD0"/>
<feature type="compositionally biased region" description="Basic and acidic residues" evidence="1">
    <location>
        <begin position="396"/>
        <end position="406"/>
    </location>
</feature>
<dbReference type="Proteomes" id="UP001162640">
    <property type="component" value="Unassembled WGS sequence"/>
</dbReference>
<keyword evidence="2" id="KW-0812">Transmembrane</keyword>
<gene>
    <name evidence="3" type="ORF">TL16_g07995</name>
</gene>
<evidence type="ECO:0000256" key="2">
    <source>
        <dbReference type="SAM" id="Phobius"/>
    </source>
</evidence>
<feature type="compositionally biased region" description="Acidic residues" evidence="1">
    <location>
        <begin position="379"/>
        <end position="388"/>
    </location>
</feature>
<feature type="transmembrane region" description="Helical" evidence="2">
    <location>
        <begin position="16"/>
        <end position="34"/>
    </location>
</feature>
<evidence type="ECO:0000313" key="4">
    <source>
        <dbReference type="Proteomes" id="UP001162640"/>
    </source>
</evidence>
<feature type="transmembrane region" description="Helical" evidence="2">
    <location>
        <begin position="54"/>
        <end position="72"/>
    </location>
</feature>
<accession>A0A9W7EHD0</accession>
<dbReference type="EMBL" id="BLQM01000259">
    <property type="protein sequence ID" value="GMH78978.1"/>
    <property type="molecule type" value="Genomic_DNA"/>
</dbReference>
<keyword evidence="2" id="KW-1133">Transmembrane helix</keyword>
<feature type="transmembrane region" description="Helical" evidence="2">
    <location>
        <begin position="84"/>
        <end position="110"/>
    </location>
</feature>
<name>A0A9W7EHD0_9STRA</name>